<dbReference type="Gene3D" id="2.30.180.10">
    <property type="entry name" value="FAS1 domain"/>
    <property type="match status" value="1"/>
</dbReference>
<dbReference type="AlphaFoldDB" id="A0AB34J174"/>
<dbReference type="CDD" id="cd00102">
    <property type="entry name" value="IPT"/>
    <property type="match status" value="1"/>
</dbReference>
<evidence type="ECO:0000256" key="1">
    <source>
        <dbReference type="SAM" id="MobiDB-lite"/>
    </source>
</evidence>
<dbReference type="SMART" id="SM00554">
    <property type="entry name" value="FAS1"/>
    <property type="match status" value="1"/>
</dbReference>
<dbReference type="Proteomes" id="UP001515480">
    <property type="component" value="Unassembled WGS sequence"/>
</dbReference>
<dbReference type="InterPro" id="IPR000782">
    <property type="entry name" value="FAS1_domain"/>
</dbReference>
<dbReference type="Pfam" id="PF02469">
    <property type="entry name" value="Fasciclin"/>
    <property type="match status" value="1"/>
</dbReference>
<reference evidence="3 4" key="1">
    <citation type="journal article" date="2024" name="Science">
        <title>Giant polyketide synthase enzymes in the biosynthesis of giant marine polyether toxins.</title>
        <authorList>
            <person name="Fallon T.R."/>
            <person name="Shende V.V."/>
            <person name="Wierzbicki I.H."/>
            <person name="Pendleton A.L."/>
            <person name="Watervoot N.F."/>
            <person name="Auber R.P."/>
            <person name="Gonzalez D.J."/>
            <person name="Wisecaver J.H."/>
            <person name="Moore B.S."/>
        </authorList>
    </citation>
    <scope>NUCLEOTIDE SEQUENCE [LARGE SCALE GENOMIC DNA]</scope>
    <source>
        <strain evidence="3 4">12B1</strain>
    </source>
</reference>
<dbReference type="SUPFAM" id="SSF48403">
    <property type="entry name" value="Ankyrin repeat"/>
    <property type="match status" value="1"/>
</dbReference>
<evidence type="ECO:0000313" key="4">
    <source>
        <dbReference type="Proteomes" id="UP001515480"/>
    </source>
</evidence>
<dbReference type="InterPro" id="IPR002909">
    <property type="entry name" value="IPT_dom"/>
</dbReference>
<dbReference type="SUPFAM" id="SSF82153">
    <property type="entry name" value="FAS1 domain"/>
    <property type="match status" value="1"/>
</dbReference>
<dbReference type="Pfam" id="PF01833">
    <property type="entry name" value="TIG"/>
    <property type="match status" value="1"/>
</dbReference>
<dbReference type="InterPro" id="IPR036378">
    <property type="entry name" value="FAS1_dom_sf"/>
</dbReference>
<sequence>MSLSEEAALAARGLAGVSSNDGHAFSFKDFAEAHGLQRFASLLADAGLAEFIDNCETALTIFAPSDEAFARLNDNVPTDTQLLRELLCVHITIGSLSHKELLNTRSITTIGQQTHHVALLTSDSPSELLQVGTAMLTQCDIMLPNNRGVLHSIDSVMCCLRLLQHCRFEQVWNKTVRPAPKLALQGEWQPHMDELHAILIHCDSWQPLFQGLRGAQVPLYTSAERQSKAFQDGVIHFHELLILEKPPEMSKKKRKKKDSDVDGTTAASAEGGGPTANYRMMFSLYRREGEASSDGSAPVGKHLTFCMAPEDILIRNSFHMLSEVEKEARRAEYKELTNGSTRTNSSGKTFKGPRAPEHLMPSLPLTMGEVLTGSAMAQASAELQAAQRPPLLVALSTHTGGYAGGTSVWIQGSQFCQSTQVFVAGVLAPRINVVSEGLITITTPPVQPGMGTVEVRATNNGTEWSNMLHFMYTSEGGMTSETHSVENQLMQRQLSLLQQFVQACCGAGAEASVHALMAPTLGQQQRLFGAVLALILAGSGGTNIKGGALDLERQDAYGCTLMHYVCALRNSPALQLLLHANVDPMVFDSQGMSAADWARAYRFHEGETLISRAMGMTVVVPQPLAPQMGNSSSITALTQPIAVTSSDPHGNAGCLDAQWVTSSVVDAPVGPTQGMHIGDQQPGAAALMLGMSCGHGDAAGLTVAAPVGAEGATPLARTRSLEQFLQPAAHPQALSSTSDVHQRSLAGFLTAAAAHVDNTTK</sequence>
<keyword evidence="4" id="KW-1185">Reference proteome</keyword>
<dbReference type="Gene3D" id="2.60.40.10">
    <property type="entry name" value="Immunoglobulins"/>
    <property type="match status" value="1"/>
</dbReference>
<gene>
    <name evidence="3" type="ORF">AB1Y20_006727</name>
</gene>
<accession>A0AB34J174</accession>
<dbReference type="InterPro" id="IPR013783">
    <property type="entry name" value="Ig-like_fold"/>
</dbReference>
<feature type="region of interest" description="Disordered" evidence="1">
    <location>
        <begin position="248"/>
        <end position="272"/>
    </location>
</feature>
<evidence type="ECO:0000259" key="2">
    <source>
        <dbReference type="PROSITE" id="PS50213"/>
    </source>
</evidence>
<proteinExistence type="predicted"/>
<dbReference type="InterPro" id="IPR036770">
    <property type="entry name" value="Ankyrin_rpt-contain_sf"/>
</dbReference>
<feature type="region of interest" description="Disordered" evidence="1">
    <location>
        <begin position="336"/>
        <end position="356"/>
    </location>
</feature>
<dbReference type="PROSITE" id="PS50213">
    <property type="entry name" value="FAS1"/>
    <property type="match status" value="1"/>
</dbReference>
<dbReference type="EMBL" id="JBGBPQ010000015">
    <property type="protein sequence ID" value="KAL1510419.1"/>
    <property type="molecule type" value="Genomic_DNA"/>
</dbReference>
<dbReference type="SUPFAM" id="SSF81296">
    <property type="entry name" value="E set domains"/>
    <property type="match status" value="1"/>
</dbReference>
<evidence type="ECO:0000313" key="3">
    <source>
        <dbReference type="EMBL" id="KAL1510419.1"/>
    </source>
</evidence>
<feature type="domain" description="FAS1" evidence="2">
    <location>
        <begin position="23"/>
        <end position="157"/>
    </location>
</feature>
<protein>
    <recommendedName>
        <fullName evidence="2">FAS1 domain-containing protein</fullName>
    </recommendedName>
</protein>
<dbReference type="InterPro" id="IPR014756">
    <property type="entry name" value="Ig_E-set"/>
</dbReference>
<dbReference type="Gene3D" id="1.25.40.20">
    <property type="entry name" value="Ankyrin repeat-containing domain"/>
    <property type="match status" value="1"/>
</dbReference>
<organism evidence="3 4">
    <name type="scientific">Prymnesium parvum</name>
    <name type="common">Toxic golden alga</name>
    <dbReference type="NCBI Taxonomy" id="97485"/>
    <lineage>
        <taxon>Eukaryota</taxon>
        <taxon>Haptista</taxon>
        <taxon>Haptophyta</taxon>
        <taxon>Prymnesiophyceae</taxon>
        <taxon>Prymnesiales</taxon>
        <taxon>Prymnesiaceae</taxon>
        <taxon>Prymnesium</taxon>
    </lineage>
</organism>
<name>A0AB34J174_PRYPA</name>
<feature type="compositionally biased region" description="Polar residues" evidence="1">
    <location>
        <begin position="337"/>
        <end position="348"/>
    </location>
</feature>
<comment type="caution">
    <text evidence="3">The sequence shown here is derived from an EMBL/GenBank/DDBJ whole genome shotgun (WGS) entry which is preliminary data.</text>
</comment>